<dbReference type="AlphaFoldDB" id="A0A699GPR4"/>
<gene>
    <name evidence="1" type="ORF">Tci_152516</name>
</gene>
<organism evidence="1">
    <name type="scientific">Tanacetum cinerariifolium</name>
    <name type="common">Dalmatian daisy</name>
    <name type="synonym">Chrysanthemum cinerariifolium</name>
    <dbReference type="NCBI Taxonomy" id="118510"/>
    <lineage>
        <taxon>Eukaryota</taxon>
        <taxon>Viridiplantae</taxon>
        <taxon>Streptophyta</taxon>
        <taxon>Embryophyta</taxon>
        <taxon>Tracheophyta</taxon>
        <taxon>Spermatophyta</taxon>
        <taxon>Magnoliopsida</taxon>
        <taxon>eudicotyledons</taxon>
        <taxon>Gunneridae</taxon>
        <taxon>Pentapetalae</taxon>
        <taxon>asterids</taxon>
        <taxon>campanulids</taxon>
        <taxon>Asterales</taxon>
        <taxon>Asteraceae</taxon>
        <taxon>Asteroideae</taxon>
        <taxon>Anthemideae</taxon>
        <taxon>Anthemidinae</taxon>
        <taxon>Tanacetum</taxon>
    </lineage>
</organism>
<reference evidence="1" key="1">
    <citation type="journal article" date="2019" name="Sci. Rep.">
        <title>Draft genome of Tanacetum cinerariifolium, the natural source of mosquito coil.</title>
        <authorList>
            <person name="Yamashiro T."/>
            <person name="Shiraishi A."/>
            <person name="Satake H."/>
            <person name="Nakayama K."/>
        </authorList>
    </citation>
    <scope>NUCLEOTIDE SEQUENCE</scope>
</reference>
<dbReference type="EMBL" id="BKCJ010034870">
    <property type="protein sequence ID" value="GEV80539.1"/>
    <property type="molecule type" value="Genomic_DNA"/>
</dbReference>
<name>A0A699GPR4_TANCI</name>
<accession>A0A699GPR4</accession>
<evidence type="ECO:0000313" key="1">
    <source>
        <dbReference type="EMBL" id="GEV80539.1"/>
    </source>
</evidence>
<comment type="caution">
    <text evidence="1">The sequence shown here is derived from an EMBL/GenBank/DDBJ whole genome shotgun (WGS) entry which is preliminary data.</text>
</comment>
<protein>
    <submittedName>
        <fullName evidence="1">Uncharacterized protein</fullName>
    </submittedName>
</protein>
<proteinExistence type="predicted"/>
<feature type="non-terminal residue" evidence="1">
    <location>
        <position position="1"/>
    </location>
</feature>
<sequence length="200" mass="21806">VFAHLYHFEERVEMGVESHSYGLNNQMKVWLSKEVGTGDGFTQDMVEYCYLLKKEMEERDQLIAELEKLAVGSGAAKYVQILRRRQERDGVKLGIWLGDSTSSLPDSLGPSVDVVMFLPTDASSRTYAAGDFMVSAAGSASNSSVTCYKTASKSSTNVCALGLKHVTVAVAVPSLIIALKQYIFVDVMTLFLVCSNSGLL</sequence>